<dbReference type="GO" id="GO:0005942">
    <property type="term" value="C:phosphatidylinositol 3-kinase complex"/>
    <property type="evidence" value="ECO:0007669"/>
    <property type="project" value="TreeGrafter"/>
</dbReference>
<dbReference type="SUPFAM" id="SSF56112">
    <property type="entry name" value="Protein kinase-like (PK-like)"/>
    <property type="match status" value="1"/>
</dbReference>
<dbReference type="PROSITE" id="PS50290">
    <property type="entry name" value="PI3_4_KINASE_3"/>
    <property type="match status" value="1"/>
</dbReference>
<dbReference type="Proteomes" id="UP000004810">
    <property type="component" value="Unassembled WGS sequence"/>
</dbReference>
<dbReference type="InterPro" id="IPR015433">
    <property type="entry name" value="PI3/4_kinase"/>
</dbReference>
<comment type="caution">
    <text evidence="4">The sequence shown here is derived from an EMBL/GenBank/DDBJ whole genome shotgun (WGS) entry which is preliminary data.</text>
</comment>
<proteinExistence type="predicted"/>
<dbReference type="GO" id="GO:0035005">
    <property type="term" value="F:1-phosphatidylinositol-4-phosphate 3-kinase activity"/>
    <property type="evidence" value="ECO:0007669"/>
    <property type="project" value="TreeGrafter"/>
</dbReference>
<dbReference type="EMBL" id="ADBV01016623">
    <property type="protein sequence ID" value="EJW72231.1"/>
    <property type="molecule type" value="Genomic_DNA"/>
</dbReference>
<dbReference type="Pfam" id="PF00454">
    <property type="entry name" value="PI3_PI4_kinase"/>
    <property type="match status" value="1"/>
</dbReference>
<dbReference type="GO" id="GO:0016303">
    <property type="term" value="F:1-phosphatidylinositol-3-kinase activity"/>
    <property type="evidence" value="ECO:0007669"/>
    <property type="project" value="TreeGrafter"/>
</dbReference>
<sequence length="173" mass="19702">MQNMISPLDISNSLGALNIELCKVIGSAKQPLRLAWTNPEPLARLHSETHQIIFKNGDDLRQDMLTLQVMRIMDALWKSQDYDLCLSIYEVLPMGRNHLQKELASYVEIMQNMISPLDISNSLGALNIELCKVIGSAKQPLRLAWTNPEPLARLHSETHQIIFKNGDGRYYFL</sequence>
<evidence type="ECO:0000256" key="1">
    <source>
        <dbReference type="ARBA" id="ARBA00022679"/>
    </source>
</evidence>
<evidence type="ECO:0000256" key="2">
    <source>
        <dbReference type="ARBA" id="ARBA00022777"/>
    </source>
</evidence>
<keyword evidence="2" id="KW-0418">Kinase</keyword>
<dbReference type="GO" id="GO:0005886">
    <property type="term" value="C:plasma membrane"/>
    <property type="evidence" value="ECO:0007669"/>
    <property type="project" value="TreeGrafter"/>
</dbReference>
<dbReference type="GO" id="GO:0043491">
    <property type="term" value="P:phosphatidylinositol 3-kinase/protein kinase B signal transduction"/>
    <property type="evidence" value="ECO:0007669"/>
    <property type="project" value="TreeGrafter"/>
</dbReference>
<gene>
    <name evidence="4" type="ORF">WUBG_16863</name>
</gene>
<name>J9DRK9_WUCBA</name>
<keyword evidence="1" id="KW-0808">Transferase</keyword>
<organism evidence="4 5">
    <name type="scientific">Wuchereria bancrofti</name>
    <dbReference type="NCBI Taxonomy" id="6293"/>
    <lineage>
        <taxon>Eukaryota</taxon>
        <taxon>Metazoa</taxon>
        <taxon>Ecdysozoa</taxon>
        <taxon>Nematoda</taxon>
        <taxon>Chromadorea</taxon>
        <taxon>Rhabditida</taxon>
        <taxon>Spirurina</taxon>
        <taxon>Spiruromorpha</taxon>
        <taxon>Filarioidea</taxon>
        <taxon>Onchocercidae</taxon>
        <taxon>Wuchereria</taxon>
    </lineage>
</organism>
<dbReference type="InterPro" id="IPR011009">
    <property type="entry name" value="Kinase-like_dom_sf"/>
</dbReference>
<dbReference type="InterPro" id="IPR000403">
    <property type="entry name" value="PI3/4_kinase_cat_dom"/>
</dbReference>
<dbReference type="Gene3D" id="3.30.1010.10">
    <property type="entry name" value="Phosphatidylinositol 3-kinase Catalytic Subunit, Chain A, domain 4"/>
    <property type="match status" value="2"/>
</dbReference>
<dbReference type="GO" id="GO:0016477">
    <property type="term" value="P:cell migration"/>
    <property type="evidence" value="ECO:0007669"/>
    <property type="project" value="TreeGrafter"/>
</dbReference>
<evidence type="ECO:0000259" key="3">
    <source>
        <dbReference type="PROSITE" id="PS50290"/>
    </source>
</evidence>
<dbReference type="InterPro" id="IPR018936">
    <property type="entry name" value="PI3/4_kinase_CS"/>
</dbReference>
<dbReference type="GO" id="GO:0048015">
    <property type="term" value="P:phosphatidylinositol-mediated signaling"/>
    <property type="evidence" value="ECO:0007669"/>
    <property type="project" value="TreeGrafter"/>
</dbReference>
<evidence type="ECO:0000313" key="5">
    <source>
        <dbReference type="Proteomes" id="UP000004810"/>
    </source>
</evidence>
<reference evidence="5" key="1">
    <citation type="submission" date="2012-08" db="EMBL/GenBank/DDBJ databases">
        <title>The Genome Sequence of Wuchereria bancrofti.</title>
        <authorList>
            <person name="Nutman T.B."/>
            <person name="Fink D.L."/>
            <person name="Russ C."/>
            <person name="Young S."/>
            <person name="Zeng Q."/>
            <person name="Koehrsen M."/>
            <person name="Alvarado L."/>
            <person name="Berlin A."/>
            <person name="Chapman S.B."/>
            <person name="Chen Z."/>
            <person name="Freedman E."/>
            <person name="Gellesch M."/>
            <person name="Goldberg J."/>
            <person name="Griggs A."/>
            <person name="Gujja S."/>
            <person name="Heilman E.R."/>
            <person name="Heiman D."/>
            <person name="Hepburn T."/>
            <person name="Howarth C."/>
            <person name="Jen D."/>
            <person name="Larson L."/>
            <person name="Lewis B."/>
            <person name="Mehta T."/>
            <person name="Park D."/>
            <person name="Pearson M."/>
            <person name="Roberts A."/>
            <person name="Saif S."/>
            <person name="Shea T."/>
            <person name="Shenoy N."/>
            <person name="Sisk P."/>
            <person name="Stolte C."/>
            <person name="Sykes S."/>
            <person name="Walk T."/>
            <person name="White J."/>
            <person name="Yandava C."/>
            <person name="Haas B."/>
            <person name="Henn M.R."/>
            <person name="Nusbaum C."/>
            <person name="Birren B."/>
        </authorList>
    </citation>
    <scope>NUCLEOTIDE SEQUENCE [LARGE SCALE GENOMIC DNA]</scope>
    <source>
        <strain evidence="5">NA</strain>
    </source>
</reference>
<dbReference type="GO" id="GO:0005737">
    <property type="term" value="C:cytoplasm"/>
    <property type="evidence" value="ECO:0007669"/>
    <property type="project" value="TreeGrafter"/>
</dbReference>
<feature type="domain" description="PI3K/PI4K catalytic" evidence="3">
    <location>
        <begin position="18"/>
        <end position="173"/>
    </location>
</feature>
<dbReference type="PANTHER" id="PTHR10048">
    <property type="entry name" value="PHOSPHATIDYLINOSITOL KINASE"/>
    <property type="match status" value="1"/>
</dbReference>
<dbReference type="PANTHER" id="PTHR10048:SF111">
    <property type="entry name" value="PHOSPHATIDYLINOSITOL 3-KINASE AGE-1"/>
    <property type="match status" value="1"/>
</dbReference>
<dbReference type="AlphaFoldDB" id="J9DRK9"/>
<accession>J9DRK9</accession>
<protein>
    <recommendedName>
        <fullName evidence="3">PI3K/PI4K catalytic domain-containing protein</fullName>
    </recommendedName>
</protein>
<evidence type="ECO:0000313" key="4">
    <source>
        <dbReference type="EMBL" id="EJW72231.1"/>
    </source>
</evidence>
<dbReference type="PROSITE" id="PS00915">
    <property type="entry name" value="PI3_4_KINASE_1"/>
    <property type="match status" value="1"/>
</dbReference>